<sequence length="203" mass="20869">MKAFTALVSICAVAAGSYALIMPRDDSAVCAGARIVSTSEVAVDGKTVELTTFECGAAAIHADDASATLSSTTFGPTSIVSANAPIPTANVCGEICNNVCGDSGNLPPVTEDCQTIFNAITILNGSISPSFEVDPNHAQTLTFGTCRFFFQNFSPLPMSNCWLSFVQIASAAASACLPPVQPVNSEGICVAPDATWRVGVAHS</sequence>
<dbReference type="OrthoDB" id="3249523at2759"/>
<feature type="chain" id="PRO_5013254502" evidence="1">
    <location>
        <begin position="20"/>
        <end position="203"/>
    </location>
</feature>
<organism evidence="2 3">
    <name type="scientific">Trametes coccinea (strain BRFM310)</name>
    <name type="common">Pycnoporus coccineus</name>
    <dbReference type="NCBI Taxonomy" id="1353009"/>
    <lineage>
        <taxon>Eukaryota</taxon>
        <taxon>Fungi</taxon>
        <taxon>Dikarya</taxon>
        <taxon>Basidiomycota</taxon>
        <taxon>Agaricomycotina</taxon>
        <taxon>Agaricomycetes</taxon>
        <taxon>Polyporales</taxon>
        <taxon>Polyporaceae</taxon>
        <taxon>Trametes</taxon>
    </lineage>
</organism>
<feature type="signal peptide" evidence="1">
    <location>
        <begin position="1"/>
        <end position="19"/>
    </location>
</feature>
<evidence type="ECO:0000313" key="3">
    <source>
        <dbReference type="Proteomes" id="UP000193067"/>
    </source>
</evidence>
<accession>A0A1Y2IJA9</accession>
<proteinExistence type="predicted"/>
<dbReference type="EMBL" id="KZ084119">
    <property type="protein sequence ID" value="OSD00331.1"/>
    <property type="molecule type" value="Genomic_DNA"/>
</dbReference>
<dbReference type="AlphaFoldDB" id="A0A1Y2IJA9"/>
<dbReference type="STRING" id="1353009.A0A1Y2IJA9"/>
<reference evidence="2 3" key="1">
    <citation type="journal article" date="2015" name="Biotechnol. Biofuels">
        <title>Enhanced degradation of softwood versus hardwood by the white-rot fungus Pycnoporus coccineus.</title>
        <authorList>
            <person name="Couturier M."/>
            <person name="Navarro D."/>
            <person name="Chevret D."/>
            <person name="Henrissat B."/>
            <person name="Piumi F."/>
            <person name="Ruiz-Duenas F.J."/>
            <person name="Martinez A.T."/>
            <person name="Grigoriev I.V."/>
            <person name="Riley R."/>
            <person name="Lipzen A."/>
            <person name="Berrin J.G."/>
            <person name="Master E.R."/>
            <person name="Rosso M.N."/>
        </authorList>
    </citation>
    <scope>NUCLEOTIDE SEQUENCE [LARGE SCALE GENOMIC DNA]</scope>
    <source>
        <strain evidence="2 3">BRFM310</strain>
    </source>
</reference>
<keyword evidence="3" id="KW-1185">Reference proteome</keyword>
<protein>
    <submittedName>
        <fullName evidence="2">Uncharacterized protein</fullName>
    </submittedName>
</protein>
<name>A0A1Y2IJA9_TRAC3</name>
<keyword evidence="1" id="KW-0732">Signal</keyword>
<gene>
    <name evidence="2" type="ORF">PYCCODRAFT_1437467</name>
</gene>
<dbReference type="Proteomes" id="UP000193067">
    <property type="component" value="Unassembled WGS sequence"/>
</dbReference>
<evidence type="ECO:0000256" key="1">
    <source>
        <dbReference type="SAM" id="SignalP"/>
    </source>
</evidence>
<evidence type="ECO:0000313" key="2">
    <source>
        <dbReference type="EMBL" id="OSD00331.1"/>
    </source>
</evidence>